<comment type="caution">
    <text evidence="2">The sequence shown here is derived from an EMBL/GenBank/DDBJ whole genome shotgun (WGS) entry which is preliminary data.</text>
</comment>
<dbReference type="Proteomes" id="UP000597444">
    <property type="component" value="Unassembled WGS sequence"/>
</dbReference>
<keyword evidence="1" id="KW-1133">Transmembrane helix</keyword>
<evidence type="ECO:0000313" key="2">
    <source>
        <dbReference type="EMBL" id="GHO93016.1"/>
    </source>
</evidence>
<reference evidence="2" key="1">
    <citation type="submission" date="2020-10" db="EMBL/GenBank/DDBJ databases">
        <title>Taxonomic study of unclassified bacteria belonging to the class Ktedonobacteria.</title>
        <authorList>
            <person name="Yabe S."/>
            <person name="Wang C.M."/>
            <person name="Zheng Y."/>
            <person name="Sakai Y."/>
            <person name="Cavaletti L."/>
            <person name="Monciardini P."/>
            <person name="Donadio S."/>
        </authorList>
    </citation>
    <scope>NUCLEOTIDE SEQUENCE</scope>
    <source>
        <strain evidence="2">ID150040</strain>
    </source>
</reference>
<keyword evidence="1" id="KW-0812">Transmembrane</keyword>
<organism evidence="2 3">
    <name type="scientific">Reticulibacter mediterranei</name>
    <dbReference type="NCBI Taxonomy" id="2778369"/>
    <lineage>
        <taxon>Bacteria</taxon>
        <taxon>Bacillati</taxon>
        <taxon>Chloroflexota</taxon>
        <taxon>Ktedonobacteria</taxon>
        <taxon>Ktedonobacterales</taxon>
        <taxon>Reticulibacteraceae</taxon>
        <taxon>Reticulibacter</taxon>
    </lineage>
</organism>
<dbReference type="AlphaFoldDB" id="A0A8J3IMN2"/>
<protein>
    <submittedName>
        <fullName evidence="2">Uncharacterized protein</fullName>
    </submittedName>
</protein>
<evidence type="ECO:0000256" key="1">
    <source>
        <dbReference type="SAM" id="Phobius"/>
    </source>
</evidence>
<sequence>MQTPPHHSPIRALLFPYSGEEPLSSRQGWRIIIAWALVFTFPMVLITLLVTVFAATPLYKAVIILLSVLLGGLLIFGLSAWAIVSSFNRIARLRQVQQNKGQ</sequence>
<dbReference type="RefSeq" id="WP_220203822.1">
    <property type="nucleotide sequence ID" value="NZ_BNJK01000001.1"/>
</dbReference>
<accession>A0A8J3IMN2</accession>
<keyword evidence="3" id="KW-1185">Reference proteome</keyword>
<evidence type="ECO:0000313" key="3">
    <source>
        <dbReference type="Proteomes" id="UP000597444"/>
    </source>
</evidence>
<feature type="transmembrane region" description="Helical" evidence="1">
    <location>
        <begin position="32"/>
        <end position="55"/>
    </location>
</feature>
<feature type="transmembrane region" description="Helical" evidence="1">
    <location>
        <begin position="61"/>
        <end position="84"/>
    </location>
</feature>
<dbReference type="EMBL" id="BNJK01000001">
    <property type="protein sequence ID" value="GHO93016.1"/>
    <property type="molecule type" value="Genomic_DNA"/>
</dbReference>
<name>A0A8J3IMN2_9CHLR</name>
<keyword evidence="1" id="KW-0472">Membrane</keyword>
<proteinExistence type="predicted"/>
<gene>
    <name evidence="2" type="ORF">KSF_030640</name>
</gene>